<feature type="compositionally biased region" description="Polar residues" evidence="1">
    <location>
        <begin position="234"/>
        <end position="249"/>
    </location>
</feature>
<feature type="compositionally biased region" description="Basic residues" evidence="1">
    <location>
        <begin position="1"/>
        <end position="10"/>
    </location>
</feature>
<feature type="compositionally biased region" description="Polar residues" evidence="1">
    <location>
        <begin position="102"/>
        <end position="126"/>
    </location>
</feature>
<feature type="compositionally biased region" description="Basic and acidic residues" evidence="1">
    <location>
        <begin position="48"/>
        <end position="67"/>
    </location>
</feature>
<dbReference type="Proteomes" id="UP001583193">
    <property type="component" value="Unassembled WGS sequence"/>
</dbReference>
<feature type="compositionally biased region" description="Basic and acidic residues" evidence="1">
    <location>
        <begin position="423"/>
        <end position="432"/>
    </location>
</feature>
<comment type="caution">
    <text evidence="2">The sequence shown here is derived from an EMBL/GenBank/DDBJ whole genome shotgun (WGS) entry which is preliminary data.</text>
</comment>
<feature type="compositionally biased region" description="Polar residues" evidence="1">
    <location>
        <begin position="205"/>
        <end position="216"/>
    </location>
</feature>
<name>A0ABR3WT06_9EURO</name>
<proteinExistence type="predicted"/>
<feature type="compositionally biased region" description="Polar residues" evidence="1">
    <location>
        <begin position="434"/>
        <end position="448"/>
    </location>
</feature>
<evidence type="ECO:0000313" key="2">
    <source>
        <dbReference type="EMBL" id="KAL1866808.1"/>
    </source>
</evidence>
<feature type="region of interest" description="Disordered" evidence="1">
    <location>
        <begin position="1"/>
        <end position="489"/>
    </location>
</feature>
<feature type="compositionally biased region" description="Polar residues" evidence="1">
    <location>
        <begin position="26"/>
        <end position="40"/>
    </location>
</feature>
<feature type="compositionally biased region" description="Polar residues" evidence="1">
    <location>
        <begin position="300"/>
        <end position="313"/>
    </location>
</feature>
<dbReference type="EMBL" id="JAVDPF010000048">
    <property type="protein sequence ID" value="KAL1866808.1"/>
    <property type="molecule type" value="Genomic_DNA"/>
</dbReference>
<feature type="compositionally biased region" description="Basic residues" evidence="1">
    <location>
        <begin position="355"/>
        <end position="366"/>
    </location>
</feature>
<feature type="compositionally biased region" description="Acidic residues" evidence="1">
    <location>
        <begin position="471"/>
        <end position="482"/>
    </location>
</feature>
<organism evidence="2 3">
    <name type="scientific">Paecilomyces lecythidis</name>
    <dbReference type="NCBI Taxonomy" id="3004212"/>
    <lineage>
        <taxon>Eukaryota</taxon>
        <taxon>Fungi</taxon>
        <taxon>Dikarya</taxon>
        <taxon>Ascomycota</taxon>
        <taxon>Pezizomycotina</taxon>
        <taxon>Eurotiomycetes</taxon>
        <taxon>Eurotiomycetidae</taxon>
        <taxon>Eurotiales</taxon>
        <taxon>Thermoascaceae</taxon>
        <taxon>Paecilomyces</taxon>
    </lineage>
</organism>
<reference evidence="2 3" key="1">
    <citation type="journal article" date="2024" name="IMA Fungus">
        <title>IMA Genome - F19 : A genome assembly and annotation guide to empower mycologists, including annotated draft genome sequences of Ceratocystis pirilliformis, Diaporthe australafricana, Fusarium ophioides, Paecilomyces lecythidis, and Sporothrix stenoceras.</title>
        <authorList>
            <person name="Aylward J."/>
            <person name="Wilson A.M."/>
            <person name="Visagie C.M."/>
            <person name="Spraker J."/>
            <person name="Barnes I."/>
            <person name="Buitendag C."/>
            <person name="Ceriani C."/>
            <person name="Del Mar Angel L."/>
            <person name="du Plessis D."/>
            <person name="Fuchs T."/>
            <person name="Gasser K."/>
            <person name="Kramer D."/>
            <person name="Li W."/>
            <person name="Munsamy K."/>
            <person name="Piso A."/>
            <person name="Price J.L."/>
            <person name="Sonnekus B."/>
            <person name="Thomas C."/>
            <person name="van der Nest A."/>
            <person name="van Dijk A."/>
            <person name="van Heerden A."/>
            <person name="van Vuuren N."/>
            <person name="Yilmaz N."/>
            <person name="Duong T.A."/>
            <person name="van der Merwe N.A."/>
            <person name="Wingfield M.J."/>
            <person name="Wingfield B.D."/>
        </authorList>
    </citation>
    <scope>NUCLEOTIDE SEQUENCE [LARGE SCALE GENOMIC DNA]</scope>
    <source>
        <strain evidence="2 3">CMW 18167</strain>
    </source>
</reference>
<feature type="compositionally biased region" description="Acidic residues" evidence="1">
    <location>
        <begin position="337"/>
        <end position="351"/>
    </location>
</feature>
<feature type="compositionally biased region" description="Polar residues" evidence="1">
    <location>
        <begin position="372"/>
        <end position="386"/>
    </location>
</feature>
<feature type="compositionally biased region" description="Polar residues" evidence="1">
    <location>
        <begin position="82"/>
        <end position="92"/>
    </location>
</feature>
<feature type="compositionally biased region" description="Basic and acidic residues" evidence="1">
    <location>
        <begin position="459"/>
        <end position="470"/>
    </location>
</feature>
<keyword evidence="3" id="KW-1185">Reference proteome</keyword>
<gene>
    <name evidence="2" type="ORF">Plec18167_008942</name>
</gene>
<evidence type="ECO:0000313" key="3">
    <source>
        <dbReference type="Proteomes" id="UP001583193"/>
    </source>
</evidence>
<accession>A0ABR3WT06</accession>
<sequence>MPRPPAKRNRLPQTTAPAKGRVSTRRAASQNNTADNGDVTSSRRHRGGLKEKEDNNGRESDADRTLDEAVAPLEDASETRTSKLPVQQTPVAKSQGPAIRSSPATDRPQTGNRPASRSRGYSSTLSLAGRKGDAGVKVPGTPAFESSMLSNFRRRPRQPSILQMMQADGSSDLDDDDFLGDLSPQDESTPLGLAKRELSLPRPSVSPSARSLNSSGGKRKHSLIEDDEPELPSAPSSPTPSIGSSNYDNETGPADRPAPAFSAHLEKFSQTMELPLSSSPANTQQETNVMSSARPRKGDNTSSAQRQMSTAALQENFLPRRRRPRRAAKKGANIDILSDDSEQEYDQDDDELNRVHPKKMAKSRRKLLAESENATNSGTTKKTTNQRGRKRQAATNASRSKSSARTSSAAKAQQRDSATYSRQRRDVEKENDADASTPSSPVSDSQRGNPKPAVSTRSQELEQQAKKFAEIDEWQMDFEDVVEPSSQPT</sequence>
<feature type="compositionally biased region" description="Polar residues" evidence="1">
    <location>
        <begin position="268"/>
        <end position="291"/>
    </location>
</feature>
<evidence type="ECO:0000256" key="1">
    <source>
        <dbReference type="SAM" id="MobiDB-lite"/>
    </source>
</evidence>
<protein>
    <submittedName>
        <fullName evidence="2">Uncharacterized protein</fullName>
    </submittedName>
</protein>
<feature type="compositionally biased region" description="Basic residues" evidence="1">
    <location>
        <begin position="319"/>
        <end position="329"/>
    </location>
</feature>
<feature type="compositionally biased region" description="Low complexity" evidence="1">
    <location>
        <begin position="393"/>
        <end position="412"/>
    </location>
</feature>